<evidence type="ECO:0000256" key="1">
    <source>
        <dbReference type="ARBA" id="ARBA00006484"/>
    </source>
</evidence>
<dbReference type="InterPro" id="IPR002347">
    <property type="entry name" value="SDR_fam"/>
</dbReference>
<dbReference type="PRINTS" id="PR00080">
    <property type="entry name" value="SDRFAMILY"/>
</dbReference>
<dbReference type="GO" id="GO:0016491">
    <property type="term" value="F:oxidoreductase activity"/>
    <property type="evidence" value="ECO:0007669"/>
    <property type="project" value="UniProtKB-KW"/>
</dbReference>
<reference evidence="4 6" key="2">
    <citation type="submission" date="2019-03" db="EMBL/GenBank/DDBJ databases">
        <title>Genomic Encyclopedia of Type Strains, Phase IV (KMG-IV): sequencing the most valuable type-strain genomes for metagenomic binning, comparative biology and taxonomic classification.</title>
        <authorList>
            <person name="Goeker M."/>
        </authorList>
    </citation>
    <scope>NUCLEOTIDE SEQUENCE [LARGE SCALE GENOMIC DNA]</scope>
    <source>
        <strain evidence="4 6">DSM 11603</strain>
    </source>
</reference>
<name>A0A011URB2_9HYPH</name>
<dbReference type="RefSeq" id="WP_035025977.1">
    <property type="nucleotide sequence ID" value="NZ_KK073885.1"/>
</dbReference>
<keyword evidence="6" id="KW-1185">Reference proteome</keyword>
<proteinExistence type="inferred from homology"/>
<dbReference type="Proteomes" id="UP000294958">
    <property type="component" value="Unassembled WGS sequence"/>
</dbReference>
<comment type="similarity">
    <text evidence="1">Belongs to the short-chain dehydrogenases/reductases (SDR) family.</text>
</comment>
<evidence type="ECO:0000256" key="2">
    <source>
        <dbReference type="ARBA" id="ARBA00023002"/>
    </source>
</evidence>
<dbReference type="Proteomes" id="UP000019849">
    <property type="component" value="Unassembled WGS sequence"/>
</dbReference>
<dbReference type="PRINTS" id="PR00081">
    <property type="entry name" value="GDHRDH"/>
</dbReference>
<dbReference type="PATRIC" id="fig|69279.3.peg.1966"/>
<dbReference type="SUPFAM" id="SSF51735">
    <property type="entry name" value="NAD(P)-binding Rossmann-fold domains"/>
    <property type="match status" value="1"/>
</dbReference>
<dbReference type="NCBIfam" id="NF006597">
    <property type="entry name" value="PRK09134.1"/>
    <property type="match status" value="1"/>
</dbReference>
<dbReference type="Pfam" id="PF13561">
    <property type="entry name" value="adh_short_C2"/>
    <property type="match status" value="1"/>
</dbReference>
<organism evidence="3 5">
    <name type="scientific">Aquamicrobium defluvii</name>
    <dbReference type="NCBI Taxonomy" id="69279"/>
    <lineage>
        <taxon>Bacteria</taxon>
        <taxon>Pseudomonadati</taxon>
        <taxon>Pseudomonadota</taxon>
        <taxon>Alphaproteobacteria</taxon>
        <taxon>Hyphomicrobiales</taxon>
        <taxon>Phyllobacteriaceae</taxon>
        <taxon>Aquamicrobium</taxon>
    </lineage>
</organism>
<comment type="caution">
    <text evidence="3">The sequence shown here is derived from an EMBL/GenBank/DDBJ whole genome shotgun (WGS) entry which is preliminary data.</text>
</comment>
<dbReference type="HOGENOM" id="CLU_010194_1_3_5"/>
<evidence type="ECO:0000313" key="6">
    <source>
        <dbReference type="Proteomes" id="UP000294958"/>
    </source>
</evidence>
<evidence type="ECO:0000313" key="4">
    <source>
        <dbReference type="EMBL" id="TDR35492.1"/>
    </source>
</evidence>
<evidence type="ECO:0000313" key="3">
    <source>
        <dbReference type="EMBL" id="EXL08761.1"/>
    </source>
</evidence>
<reference evidence="3 5" key="1">
    <citation type="submission" date="2014-02" db="EMBL/GenBank/DDBJ databases">
        <title>Aquamicrobium defluvii Genome sequencing.</title>
        <authorList>
            <person name="Wang X."/>
        </authorList>
    </citation>
    <scope>NUCLEOTIDE SEQUENCE [LARGE SCALE GENOMIC DNA]</scope>
    <source>
        <strain evidence="3 5">W13Z1</strain>
    </source>
</reference>
<accession>A0A011URB2</accession>
<sequence length="254" mass="27470">MGEVAAVALVTGGAKRIGRAIVEDLCANGFIVAIHGNNSSPEAQELAARITAQGGKAAAFDADLTDMDDTGRLIDSVSKTLGPVRLLVNNASLFENDSVLDFGWEGWDDHFAIHLKAPVLLAKRMAEQLPPDAEGLVVNIIDQRVWRLTPRYFSYTLSKSALWTATRTMAQALAPRVRVNAIGPGPTLPNARQDEDDFRQQVDALLLKRSPGLSEFGATVRYLWQARSVTGQMIALDGGQHLAWQTPDIAGVVE</sequence>
<dbReference type="eggNOG" id="COG1028">
    <property type="taxonomic scope" value="Bacteria"/>
</dbReference>
<protein>
    <submittedName>
        <fullName evidence="4">NAD(P)-dependent dehydrogenase (Short-subunit alcohol dehydrogenase family)</fullName>
    </submittedName>
    <submittedName>
        <fullName evidence="3">Short-chain dehydrogenase</fullName>
    </submittedName>
</protein>
<dbReference type="Gene3D" id="3.40.50.720">
    <property type="entry name" value="NAD(P)-binding Rossmann-like Domain"/>
    <property type="match status" value="1"/>
</dbReference>
<dbReference type="STRING" id="69279.BG36_02825"/>
<dbReference type="OrthoDB" id="9786360at2"/>
<dbReference type="PANTHER" id="PTHR43639">
    <property type="entry name" value="OXIDOREDUCTASE, SHORT-CHAIN DEHYDROGENASE/REDUCTASE FAMILY (AFU_ORTHOLOGUE AFUA_5G02870)"/>
    <property type="match status" value="1"/>
</dbReference>
<keyword evidence="2" id="KW-0560">Oxidoreductase</keyword>
<evidence type="ECO:0000313" key="5">
    <source>
        <dbReference type="Proteomes" id="UP000019849"/>
    </source>
</evidence>
<dbReference type="PANTHER" id="PTHR43639:SF1">
    <property type="entry name" value="SHORT-CHAIN DEHYDROGENASE_REDUCTASE FAMILY PROTEIN"/>
    <property type="match status" value="1"/>
</dbReference>
<dbReference type="AlphaFoldDB" id="A0A011URB2"/>
<gene>
    <name evidence="3" type="ORF">BG36_02825</name>
    <name evidence="4" type="ORF">DES43_109130</name>
</gene>
<dbReference type="EMBL" id="JENY01000011">
    <property type="protein sequence ID" value="EXL08761.1"/>
    <property type="molecule type" value="Genomic_DNA"/>
</dbReference>
<dbReference type="InterPro" id="IPR036291">
    <property type="entry name" value="NAD(P)-bd_dom_sf"/>
</dbReference>
<dbReference type="EMBL" id="SNZF01000009">
    <property type="protein sequence ID" value="TDR35492.1"/>
    <property type="molecule type" value="Genomic_DNA"/>
</dbReference>